<evidence type="ECO:0000313" key="2">
    <source>
        <dbReference type="EMBL" id="MFD1891128.1"/>
    </source>
</evidence>
<dbReference type="EMBL" id="JBHUFZ010000029">
    <property type="protein sequence ID" value="MFD1891128.1"/>
    <property type="molecule type" value="Genomic_DNA"/>
</dbReference>
<gene>
    <name evidence="2" type="ORF">ACFSCS_13190</name>
</gene>
<protein>
    <recommendedName>
        <fullName evidence="4">DUF2550 family protein</fullName>
    </recommendedName>
</protein>
<dbReference type="RefSeq" id="WP_343875312.1">
    <property type="nucleotide sequence ID" value="NZ_BAAAIX010000030.1"/>
</dbReference>
<keyword evidence="1" id="KW-0812">Transmembrane</keyword>
<evidence type="ECO:0000256" key="1">
    <source>
        <dbReference type="SAM" id="Phobius"/>
    </source>
</evidence>
<name>A0ABW4RZS4_9ACTN</name>
<keyword evidence="3" id="KW-1185">Reference proteome</keyword>
<dbReference type="Proteomes" id="UP001597326">
    <property type="component" value="Unassembled WGS sequence"/>
</dbReference>
<organism evidence="2 3">
    <name type="scientific">Luteococcus peritonei</name>
    <dbReference type="NCBI Taxonomy" id="88874"/>
    <lineage>
        <taxon>Bacteria</taxon>
        <taxon>Bacillati</taxon>
        <taxon>Actinomycetota</taxon>
        <taxon>Actinomycetes</taxon>
        <taxon>Propionibacteriales</taxon>
        <taxon>Propionibacteriaceae</taxon>
        <taxon>Luteococcus</taxon>
    </lineage>
</organism>
<evidence type="ECO:0008006" key="4">
    <source>
        <dbReference type="Google" id="ProtNLM"/>
    </source>
</evidence>
<evidence type="ECO:0000313" key="3">
    <source>
        <dbReference type="Proteomes" id="UP001597326"/>
    </source>
</evidence>
<keyword evidence="1" id="KW-1133">Transmembrane helix</keyword>
<comment type="caution">
    <text evidence="2">The sequence shown here is derived from an EMBL/GenBank/DDBJ whole genome shotgun (WGS) entry which is preliminary data.</text>
</comment>
<accession>A0ABW4RZS4</accession>
<reference evidence="3" key="1">
    <citation type="journal article" date="2019" name="Int. J. Syst. Evol. Microbiol.">
        <title>The Global Catalogue of Microorganisms (GCM) 10K type strain sequencing project: providing services to taxonomists for standard genome sequencing and annotation.</title>
        <authorList>
            <consortium name="The Broad Institute Genomics Platform"/>
            <consortium name="The Broad Institute Genome Sequencing Center for Infectious Disease"/>
            <person name="Wu L."/>
            <person name="Ma J."/>
        </authorList>
    </citation>
    <scope>NUCLEOTIDE SEQUENCE [LARGE SCALE GENOMIC DNA]</scope>
    <source>
        <strain evidence="3">CAIM 431</strain>
    </source>
</reference>
<sequence length="124" mass="13177">MSGTGELGILVLLLLCAGAFVFIAVVAAVLWFAWYRVRRSGLGQRRALVLRSATLSARRSSTESGEPVHHATFTFPDAPPLELRVPADVAELPLGRVGMLSSAGAHFESFAEIVPPAPPGDRTP</sequence>
<proteinExistence type="predicted"/>
<feature type="transmembrane region" description="Helical" evidence="1">
    <location>
        <begin position="12"/>
        <end position="35"/>
    </location>
</feature>
<keyword evidence="1" id="KW-0472">Membrane</keyword>